<reference evidence="4" key="1">
    <citation type="submission" date="2021-03" db="EMBL/GenBank/DDBJ databases">
        <title>Fibrella sp. HMF5335 genome sequencing and assembly.</title>
        <authorList>
            <person name="Kang H."/>
            <person name="Kim H."/>
            <person name="Bae S."/>
            <person name="Joh K."/>
        </authorList>
    </citation>
    <scope>NUCLEOTIDE SEQUENCE</scope>
    <source>
        <strain evidence="4">HMF5335</strain>
    </source>
</reference>
<dbReference type="NCBIfam" id="TIGR01120">
    <property type="entry name" value="rpiB"/>
    <property type="match status" value="1"/>
</dbReference>
<dbReference type="InterPro" id="IPR036569">
    <property type="entry name" value="RpiB_LacA_LacB_sf"/>
</dbReference>
<evidence type="ECO:0000256" key="3">
    <source>
        <dbReference type="PIRSR" id="PIRSR005384-2"/>
    </source>
</evidence>
<feature type="binding site" evidence="3">
    <location>
        <position position="99"/>
    </location>
    <ligand>
        <name>D-ribulose 5-phosphate</name>
        <dbReference type="ChEBI" id="CHEBI:58121"/>
    </ligand>
</feature>
<gene>
    <name evidence="4" type="primary">rpiB</name>
    <name evidence="4" type="ORF">J2I47_12555</name>
</gene>
<comment type="caution">
    <text evidence="4">The sequence shown here is derived from an EMBL/GenBank/DDBJ whole genome shotgun (WGS) entry which is preliminary data.</text>
</comment>
<dbReference type="InterPro" id="IPR003500">
    <property type="entry name" value="RpiB_LacA_LacB"/>
</dbReference>
<protein>
    <submittedName>
        <fullName evidence="4">Ribose 5-phosphate isomerase B</fullName>
        <ecNumber evidence="4">5.3.1.6</ecNumber>
    </submittedName>
</protein>
<dbReference type="NCBIfam" id="NF004051">
    <property type="entry name" value="PRK05571.1"/>
    <property type="match status" value="1"/>
</dbReference>
<dbReference type="GO" id="GO:0019316">
    <property type="term" value="P:D-allose catabolic process"/>
    <property type="evidence" value="ECO:0007669"/>
    <property type="project" value="TreeGrafter"/>
</dbReference>
<evidence type="ECO:0000256" key="2">
    <source>
        <dbReference type="ARBA" id="ARBA00023235"/>
    </source>
</evidence>
<feature type="binding site" evidence="3">
    <location>
        <position position="109"/>
    </location>
    <ligand>
        <name>D-ribulose 5-phosphate</name>
        <dbReference type="ChEBI" id="CHEBI:58121"/>
    </ligand>
</feature>
<organism evidence="4 5">
    <name type="scientific">Fibrella rubiginis</name>
    <dbReference type="NCBI Taxonomy" id="2817060"/>
    <lineage>
        <taxon>Bacteria</taxon>
        <taxon>Pseudomonadati</taxon>
        <taxon>Bacteroidota</taxon>
        <taxon>Cytophagia</taxon>
        <taxon>Cytophagales</taxon>
        <taxon>Spirosomataceae</taxon>
        <taxon>Fibrella</taxon>
    </lineage>
</organism>
<dbReference type="Gene3D" id="3.40.1400.10">
    <property type="entry name" value="Sugar-phosphate isomerase, RpiB/LacA/LacB"/>
    <property type="match status" value="1"/>
</dbReference>
<dbReference type="SUPFAM" id="SSF89623">
    <property type="entry name" value="Ribose/Galactose isomerase RpiB/AlsB"/>
    <property type="match status" value="1"/>
</dbReference>
<proteinExistence type="inferred from homology"/>
<comment type="similarity">
    <text evidence="1">Belongs to the LacAB/RpiB family.</text>
</comment>
<sequence>MTIALGSDHAGFPYKELVKAHLSEGGHTVIDKGTFSTDPVDYPDFIRPAAQAVLDGEAERAIVFGGSGNGEAMTANRLKGIRCGLCWSEETARLTRQHNDANVLSMGARMIPEDLALRIVDIFLETPFEGGRHVARIVKLDEF</sequence>
<dbReference type="EC" id="5.3.1.6" evidence="4"/>
<dbReference type="GO" id="GO:0004751">
    <property type="term" value="F:ribose-5-phosphate isomerase activity"/>
    <property type="evidence" value="ECO:0007669"/>
    <property type="project" value="UniProtKB-EC"/>
</dbReference>
<dbReference type="InterPro" id="IPR004785">
    <property type="entry name" value="RpiB"/>
</dbReference>
<keyword evidence="5" id="KW-1185">Reference proteome</keyword>
<dbReference type="RefSeq" id="WP_207364916.1">
    <property type="nucleotide sequence ID" value="NZ_JAFMYV010000005.1"/>
</dbReference>
<accession>A0A939GHN3</accession>
<dbReference type="PANTHER" id="PTHR30345:SF0">
    <property type="entry name" value="DNA DAMAGE-REPAIR_TOLERATION PROTEIN DRT102"/>
    <property type="match status" value="1"/>
</dbReference>
<feature type="binding site" evidence="3">
    <location>
        <position position="136"/>
    </location>
    <ligand>
        <name>D-ribulose 5-phosphate</name>
        <dbReference type="ChEBI" id="CHEBI:58121"/>
    </ligand>
</feature>
<keyword evidence="2 4" id="KW-0413">Isomerase</keyword>
<evidence type="ECO:0000313" key="5">
    <source>
        <dbReference type="Proteomes" id="UP000664034"/>
    </source>
</evidence>
<feature type="binding site" evidence="3">
    <location>
        <begin position="8"/>
        <end position="9"/>
    </location>
    <ligand>
        <name>D-ribulose 5-phosphate</name>
        <dbReference type="ChEBI" id="CHEBI:58121"/>
    </ligand>
</feature>
<feature type="binding site" evidence="3">
    <location>
        <position position="132"/>
    </location>
    <ligand>
        <name>D-ribulose 5-phosphate</name>
        <dbReference type="ChEBI" id="CHEBI:58121"/>
    </ligand>
</feature>
<dbReference type="GO" id="GO:0009052">
    <property type="term" value="P:pentose-phosphate shunt, non-oxidative branch"/>
    <property type="evidence" value="ECO:0007669"/>
    <property type="project" value="TreeGrafter"/>
</dbReference>
<dbReference type="EMBL" id="JAFMYV010000005">
    <property type="protein sequence ID" value="MBO0937379.1"/>
    <property type="molecule type" value="Genomic_DNA"/>
</dbReference>
<dbReference type="AlphaFoldDB" id="A0A939GHN3"/>
<dbReference type="PIRSF" id="PIRSF005384">
    <property type="entry name" value="RpiB_LacA_B"/>
    <property type="match status" value="1"/>
</dbReference>
<dbReference type="Pfam" id="PF02502">
    <property type="entry name" value="LacAB_rpiB"/>
    <property type="match status" value="1"/>
</dbReference>
<name>A0A939GHN3_9BACT</name>
<dbReference type="PANTHER" id="PTHR30345">
    <property type="entry name" value="RIBOSE-5-PHOSPHATE ISOMERASE B"/>
    <property type="match status" value="1"/>
</dbReference>
<evidence type="ECO:0000313" key="4">
    <source>
        <dbReference type="EMBL" id="MBO0937379.1"/>
    </source>
</evidence>
<dbReference type="Proteomes" id="UP000664034">
    <property type="component" value="Unassembled WGS sequence"/>
</dbReference>
<evidence type="ECO:0000256" key="1">
    <source>
        <dbReference type="ARBA" id="ARBA00008754"/>
    </source>
</evidence>
<feature type="binding site" evidence="3">
    <location>
        <begin position="66"/>
        <end position="70"/>
    </location>
    <ligand>
        <name>D-ribulose 5-phosphate</name>
        <dbReference type="ChEBI" id="CHEBI:58121"/>
    </ligand>
</feature>
<dbReference type="NCBIfam" id="TIGR00689">
    <property type="entry name" value="rpiB_lacA_lacB"/>
    <property type="match status" value="1"/>
</dbReference>